<dbReference type="SUPFAM" id="SSF50475">
    <property type="entry name" value="FMN-binding split barrel"/>
    <property type="match status" value="1"/>
</dbReference>
<dbReference type="RefSeq" id="WP_155311867.1">
    <property type="nucleotide sequence ID" value="NZ_AP021879.1"/>
</dbReference>
<sequence length="174" mass="19789">MSKPLDAPMSRHKTAALELIDQQSTMTLATSANNRAWAAPVYYVRQKAAFYFFSKPESQHVQEALANDSVAAAIYPYAETWQGIRGIQMSGQVSPVRPGFRALQAVRAYIGKFPFTSDFFEDGQVIDLVGFSKRFRVKLYCFTPQCVYYLDNSVQFGFRSEIDLYSMAQPEHRE</sequence>
<proteinExistence type="predicted"/>
<organism evidence="2 3">
    <name type="scientific">Desulfosarcina ovata subsp. ovata</name>
    <dbReference type="NCBI Taxonomy" id="2752305"/>
    <lineage>
        <taxon>Bacteria</taxon>
        <taxon>Pseudomonadati</taxon>
        <taxon>Thermodesulfobacteriota</taxon>
        <taxon>Desulfobacteria</taxon>
        <taxon>Desulfobacterales</taxon>
        <taxon>Desulfosarcinaceae</taxon>
        <taxon>Desulfosarcina</taxon>
    </lineage>
</organism>
<dbReference type="Proteomes" id="UP000422108">
    <property type="component" value="Chromosome"/>
</dbReference>
<name>A0A5K8AE17_9BACT</name>
<feature type="domain" description="Pyridoxamine 5'-phosphate oxidase N-terminal" evidence="1">
    <location>
        <begin position="15"/>
        <end position="99"/>
    </location>
</feature>
<dbReference type="Gene3D" id="2.30.110.10">
    <property type="entry name" value="Electron Transport, Fmn-binding Protein, Chain A"/>
    <property type="match status" value="1"/>
</dbReference>
<dbReference type="EMBL" id="AP021879">
    <property type="protein sequence ID" value="BBO90865.1"/>
    <property type="molecule type" value="Genomic_DNA"/>
</dbReference>
<evidence type="ECO:0000313" key="3">
    <source>
        <dbReference type="Proteomes" id="UP000422108"/>
    </source>
</evidence>
<dbReference type="Pfam" id="PF01243">
    <property type="entry name" value="PNPOx_N"/>
    <property type="match status" value="1"/>
</dbReference>
<reference evidence="2 3" key="1">
    <citation type="submission" date="2019-11" db="EMBL/GenBank/DDBJ databases">
        <title>Comparative genomics of hydrocarbon-degrading Desulfosarcina strains.</title>
        <authorList>
            <person name="Watanabe M."/>
            <person name="Kojima H."/>
            <person name="Fukui M."/>
        </authorList>
    </citation>
    <scope>NUCLEOTIDE SEQUENCE [LARGE SCALE GENOMIC DNA]</scope>
    <source>
        <strain evidence="3">oXyS1</strain>
    </source>
</reference>
<keyword evidence="3" id="KW-1185">Reference proteome</keyword>
<evidence type="ECO:0000259" key="1">
    <source>
        <dbReference type="Pfam" id="PF01243"/>
    </source>
</evidence>
<protein>
    <recommendedName>
        <fullName evidence="1">Pyridoxamine 5'-phosphate oxidase N-terminal domain-containing protein</fullName>
    </recommendedName>
</protein>
<dbReference type="AlphaFoldDB" id="A0A5K8AE17"/>
<dbReference type="InterPro" id="IPR012349">
    <property type="entry name" value="Split_barrel_FMN-bd"/>
</dbReference>
<gene>
    <name evidence="2" type="ORF">DSCOOX_40450</name>
</gene>
<accession>A0A5K8AE17</accession>
<evidence type="ECO:0000313" key="2">
    <source>
        <dbReference type="EMBL" id="BBO90865.1"/>
    </source>
</evidence>
<dbReference type="InterPro" id="IPR011576">
    <property type="entry name" value="Pyridox_Oxase_N"/>
</dbReference>